<accession>A0A517QWG9</accession>
<dbReference type="EMBL" id="CP036268">
    <property type="protein sequence ID" value="QDT36009.1"/>
    <property type="molecule type" value="Genomic_DNA"/>
</dbReference>
<keyword evidence="2" id="KW-1185">Reference proteome</keyword>
<evidence type="ECO:0000313" key="2">
    <source>
        <dbReference type="Proteomes" id="UP000317318"/>
    </source>
</evidence>
<organism evidence="1 2">
    <name type="scientific">Stratiformator vulcanicus</name>
    <dbReference type="NCBI Taxonomy" id="2527980"/>
    <lineage>
        <taxon>Bacteria</taxon>
        <taxon>Pseudomonadati</taxon>
        <taxon>Planctomycetota</taxon>
        <taxon>Planctomycetia</taxon>
        <taxon>Planctomycetales</taxon>
        <taxon>Planctomycetaceae</taxon>
        <taxon>Stratiformator</taxon>
    </lineage>
</organism>
<sequence>MSKLCERTLYFDIDGVKLWKDDEVKPALTGEILHRELDRKRFTRLECVSGHSGQLFLNSLQRPGKFDLDIVKTKLADLLEPAFPDRDGFIKRLVP</sequence>
<name>A0A517QWG9_9PLAN</name>
<protein>
    <submittedName>
        <fullName evidence="1">Uncharacterized protein</fullName>
    </submittedName>
</protein>
<proteinExistence type="predicted"/>
<reference evidence="1 2" key="1">
    <citation type="submission" date="2019-02" db="EMBL/GenBank/DDBJ databases">
        <title>Deep-cultivation of Planctomycetes and their phenomic and genomic characterization uncovers novel biology.</title>
        <authorList>
            <person name="Wiegand S."/>
            <person name="Jogler M."/>
            <person name="Boedeker C."/>
            <person name="Pinto D."/>
            <person name="Vollmers J."/>
            <person name="Rivas-Marin E."/>
            <person name="Kohn T."/>
            <person name="Peeters S.H."/>
            <person name="Heuer A."/>
            <person name="Rast P."/>
            <person name="Oberbeckmann S."/>
            <person name="Bunk B."/>
            <person name="Jeske O."/>
            <person name="Meyerdierks A."/>
            <person name="Storesund J.E."/>
            <person name="Kallscheuer N."/>
            <person name="Luecker S."/>
            <person name="Lage O.M."/>
            <person name="Pohl T."/>
            <person name="Merkel B.J."/>
            <person name="Hornburger P."/>
            <person name="Mueller R.-W."/>
            <person name="Bruemmer F."/>
            <person name="Labrenz M."/>
            <person name="Spormann A.M."/>
            <person name="Op den Camp H."/>
            <person name="Overmann J."/>
            <person name="Amann R."/>
            <person name="Jetten M.S.M."/>
            <person name="Mascher T."/>
            <person name="Medema M.H."/>
            <person name="Devos D.P."/>
            <person name="Kaster A.-K."/>
            <person name="Ovreas L."/>
            <person name="Rohde M."/>
            <person name="Galperin M.Y."/>
            <person name="Jogler C."/>
        </authorList>
    </citation>
    <scope>NUCLEOTIDE SEQUENCE [LARGE SCALE GENOMIC DNA]</scope>
    <source>
        <strain evidence="1 2">Pan189</strain>
    </source>
</reference>
<dbReference type="KEGG" id="svp:Pan189_03640"/>
<gene>
    <name evidence="1" type="ORF">Pan189_03640</name>
</gene>
<dbReference type="AlphaFoldDB" id="A0A517QWG9"/>
<dbReference type="Proteomes" id="UP000317318">
    <property type="component" value="Chromosome"/>
</dbReference>
<evidence type="ECO:0000313" key="1">
    <source>
        <dbReference type="EMBL" id="QDT36009.1"/>
    </source>
</evidence>